<evidence type="ECO:0000259" key="7">
    <source>
        <dbReference type="PROSITE" id="PS50064"/>
    </source>
</evidence>
<name>A0A836B1G6_CHLIN</name>
<evidence type="ECO:0000256" key="4">
    <source>
        <dbReference type="ARBA" id="ARBA00022771"/>
    </source>
</evidence>
<comment type="subcellular location">
    <subcellularLocation>
        <location evidence="1">Nucleus</location>
    </subcellularLocation>
</comment>
<reference evidence="8" key="1">
    <citation type="journal article" date="2020" name="bioRxiv">
        <title>Comparative genomics of Chlamydomonas.</title>
        <authorList>
            <person name="Craig R.J."/>
            <person name="Hasan A.R."/>
            <person name="Ness R.W."/>
            <person name="Keightley P.D."/>
        </authorList>
    </citation>
    <scope>NUCLEOTIDE SEQUENCE</scope>
    <source>
        <strain evidence="8">SAG 7.73</strain>
    </source>
</reference>
<dbReference type="InterPro" id="IPR001563">
    <property type="entry name" value="Peptidase_S10"/>
</dbReference>
<dbReference type="SMART" id="SM01336">
    <property type="entry name" value="zf-PARP"/>
    <property type="match status" value="1"/>
</dbReference>
<dbReference type="GO" id="GO:0008270">
    <property type="term" value="F:zinc ion binding"/>
    <property type="evidence" value="ECO:0007669"/>
    <property type="project" value="UniProtKB-KW"/>
</dbReference>
<dbReference type="GO" id="GO:0004185">
    <property type="term" value="F:serine-type carboxypeptidase activity"/>
    <property type="evidence" value="ECO:0007669"/>
    <property type="project" value="InterPro"/>
</dbReference>
<dbReference type="GO" id="GO:0006508">
    <property type="term" value="P:proteolysis"/>
    <property type="evidence" value="ECO:0007669"/>
    <property type="project" value="InterPro"/>
</dbReference>
<accession>A0A836B1G6</accession>
<dbReference type="Pfam" id="PF00645">
    <property type="entry name" value="zf-PARP"/>
    <property type="match status" value="1"/>
</dbReference>
<keyword evidence="5" id="KW-0862">Zinc</keyword>
<dbReference type="PROSITE" id="PS50064">
    <property type="entry name" value="ZF_PARP_2"/>
    <property type="match status" value="1"/>
</dbReference>
<keyword evidence="3" id="KW-0479">Metal-binding</keyword>
<dbReference type="EMBL" id="JAEHOC010000002">
    <property type="protein sequence ID" value="KAG2444861.1"/>
    <property type="molecule type" value="Genomic_DNA"/>
</dbReference>
<dbReference type="Pfam" id="PF00450">
    <property type="entry name" value="Peptidase_S10"/>
    <property type="match status" value="1"/>
</dbReference>
<sequence>MRTCQWTSWPTSAAPSPPPLMDAGVRVLLLHGDRDIICNWLGAERMLDALRWVRAAEWRGVTPVNLTVSGAAAGTVRQLGPLAFRLYDAQAGLWLTPLKDYACLTVAGDCHPAETAAHAMSSSNYVLEYAKTGRSTCKGCNKLIDDKSLRLSVQSTKEPEPGEKDHRRFTNNRHVECLTKVVVANGLKAHGSLDEFPGMEELQPADQERVRNIVDRVLDGTWMAPGWHLDGTWMAPGWHLDGTWMAPGWHLDGTWMAPG</sequence>
<evidence type="ECO:0000256" key="6">
    <source>
        <dbReference type="ARBA" id="ARBA00023242"/>
    </source>
</evidence>
<dbReference type="InterPro" id="IPR029058">
    <property type="entry name" value="AB_hydrolase_fold"/>
</dbReference>
<comment type="similarity">
    <text evidence="2">Belongs to the peptidase S10 family.</text>
</comment>
<proteinExistence type="inferred from homology"/>
<keyword evidence="9" id="KW-1185">Reference proteome</keyword>
<dbReference type="SUPFAM" id="SSF57716">
    <property type="entry name" value="Glucocorticoid receptor-like (DNA-binding domain)"/>
    <property type="match status" value="1"/>
</dbReference>
<dbReference type="Proteomes" id="UP000650467">
    <property type="component" value="Unassembled WGS sequence"/>
</dbReference>
<dbReference type="GO" id="GO:0005634">
    <property type="term" value="C:nucleus"/>
    <property type="evidence" value="ECO:0007669"/>
    <property type="project" value="UniProtKB-SubCell"/>
</dbReference>
<dbReference type="Gene3D" id="3.40.50.1820">
    <property type="entry name" value="alpha/beta hydrolase"/>
    <property type="match status" value="1"/>
</dbReference>
<organism evidence="8 9">
    <name type="scientific">Chlamydomonas incerta</name>
    <dbReference type="NCBI Taxonomy" id="51695"/>
    <lineage>
        <taxon>Eukaryota</taxon>
        <taxon>Viridiplantae</taxon>
        <taxon>Chlorophyta</taxon>
        <taxon>core chlorophytes</taxon>
        <taxon>Chlorophyceae</taxon>
        <taxon>CS clade</taxon>
        <taxon>Chlamydomonadales</taxon>
        <taxon>Chlamydomonadaceae</taxon>
        <taxon>Chlamydomonas</taxon>
    </lineage>
</organism>
<evidence type="ECO:0000256" key="1">
    <source>
        <dbReference type="ARBA" id="ARBA00004123"/>
    </source>
</evidence>
<feature type="domain" description="PARP-type" evidence="7">
    <location>
        <begin position="125"/>
        <end position="218"/>
    </location>
</feature>
<dbReference type="GO" id="GO:0003677">
    <property type="term" value="F:DNA binding"/>
    <property type="evidence" value="ECO:0007669"/>
    <property type="project" value="InterPro"/>
</dbReference>
<protein>
    <recommendedName>
        <fullName evidence="7">PARP-type domain-containing protein</fullName>
    </recommendedName>
</protein>
<keyword evidence="6" id="KW-0539">Nucleus</keyword>
<keyword evidence="4" id="KW-0863">Zinc-finger</keyword>
<evidence type="ECO:0000313" key="8">
    <source>
        <dbReference type="EMBL" id="KAG2444861.1"/>
    </source>
</evidence>
<evidence type="ECO:0000313" key="9">
    <source>
        <dbReference type="Proteomes" id="UP000650467"/>
    </source>
</evidence>
<evidence type="ECO:0000256" key="3">
    <source>
        <dbReference type="ARBA" id="ARBA00022723"/>
    </source>
</evidence>
<evidence type="ECO:0000256" key="5">
    <source>
        <dbReference type="ARBA" id="ARBA00022833"/>
    </source>
</evidence>
<comment type="caution">
    <text evidence="8">The sequence shown here is derived from an EMBL/GenBank/DDBJ whole genome shotgun (WGS) entry which is preliminary data.</text>
</comment>
<dbReference type="SUPFAM" id="SSF53474">
    <property type="entry name" value="alpha/beta-Hydrolases"/>
    <property type="match status" value="1"/>
</dbReference>
<dbReference type="InterPro" id="IPR001510">
    <property type="entry name" value="Znf_PARP"/>
</dbReference>
<dbReference type="OrthoDB" id="514291at2759"/>
<dbReference type="AlphaFoldDB" id="A0A836B1G6"/>
<gene>
    <name evidence="8" type="ORF">HXX76_001600</name>
</gene>
<dbReference type="Gene3D" id="3.30.1740.10">
    <property type="entry name" value="Zinc finger, PARP-type"/>
    <property type="match status" value="1"/>
</dbReference>
<dbReference type="InterPro" id="IPR036957">
    <property type="entry name" value="Znf_PARP_sf"/>
</dbReference>
<evidence type="ECO:0000256" key="2">
    <source>
        <dbReference type="ARBA" id="ARBA00009431"/>
    </source>
</evidence>